<protein>
    <recommendedName>
        <fullName evidence="2">cysteine-S-conjugate beta-lyase</fullName>
        <ecNumber evidence="2">4.4.1.13</ecNumber>
    </recommendedName>
</protein>
<dbReference type="Gene3D" id="3.90.1150.10">
    <property type="entry name" value="Aspartate Aminotransferase, domain 1"/>
    <property type="match status" value="1"/>
</dbReference>
<dbReference type="InterPro" id="IPR004839">
    <property type="entry name" value="Aminotransferase_I/II_large"/>
</dbReference>
<evidence type="ECO:0000256" key="4">
    <source>
        <dbReference type="ARBA" id="ARBA00023239"/>
    </source>
</evidence>
<reference evidence="7" key="1">
    <citation type="submission" date="2009-07" db="EMBL/GenBank/DDBJ databases">
        <authorList>
            <person name="Weinstock G."/>
            <person name="Sodergren E."/>
            <person name="Clifton S."/>
            <person name="Fulton L."/>
            <person name="Fulton B."/>
            <person name="Courtney L."/>
            <person name="Fronick C."/>
            <person name="Harrison M."/>
            <person name="Strong C."/>
            <person name="Farmer C."/>
            <person name="Delahaunty K."/>
            <person name="Markovic C."/>
            <person name="Hall O."/>
            <person name="Minx P."/>
            <person name="Tomlinson C."/>
            <person name="Mitreva M."/>
            <person name="Nelson J."/>
            <person name="Hou S."/>
            <person name="Wollam A."/>
            <person name="Pepin K.H."/>
            <person name="Johnson M."/>
            <person name="Bhonagiri V."/>
            <person name="Nash W.E."/>
            <person name="Warren W."/>
            <person name="Chinwalla A."/>
            <person name="Mardis E.R."/>
            <person name="Wilson R.K."/>
        </authorList>
    </citation>
    <scope>NUCLEOTIDE SEQUENCE [LARGE SCALE GENOMIC DNA]</scope>
    <source>
        <strain evidence="7">DSM 14469</strain>
    </source>
</reference>
<evidence type="ECO:0000256" key="3">
    <source>
        <dbReference type="ARBA" id="ARBA00022898"/>
    </source>
</evidence>
<keyword evidence="4" id="KW-0456">Lyase</keyword>
<evidence type="ECO:0000256" key="2">
    <source>
        <dbReference type="ARBA" id="ARBA00012224"/>
    </source>
</evidence>
<dbReference type="EC" id="4.4.1.13" evidence="2"/>
<dbReference type="RefSeq" id="WP_006859802.1">
    <property type="nucleotide sequence ID" value="NZ_ACCL02000001.1"/>
</dbReference>
<dbReference type="GO" id="GO:0030170">
    <property type="term" value="F:pyridoxal phosphate binding"/>
    <property type="evidence" value="ECO:0007669"/>
    <property type="project" value="InterPro"/>
</dbReference>
<evidence type="ECO:0000313" key="8">
    <source>
        <dbReference type="Proteomes" id="UP000005561"/>
    </source>
</evidence>
<keyword evidence="7" id="KW-0032">Aminotransferase</keyword>
<dbReference type="GO" id="GO:0047804">
    <property type="term" value="F:cysteine-S-conjugate beta-lyase activity"/>
    <property type="evidence" value="ECO:0007669"/>
    <property type="project" value="UniProtKB-EC"/>
</dbReference>
<proteinExistence type="inferred from homology"/>
<evidence type="ECO:0000256" key="1">
    <source>
        <dbReference type="ARBA" id="ARBA00001933"/>
    </source>
</evidence>
<dbReference type="NCBIfam" id="TIGR04350">
    <property type="entry name" value="C_S_lyase_PatB"/>
    <property type="match status" value="1"/>
</dbReference>
<organism evidence="7 8">
    <name type="scientific">Marvinbryantia formatexigens DSM 14469</name>
    <dbReference type="NCBI Taxonomy" id="478749"/>
    <lineage>
        <taxon>Bacteria</taxon>
        <taxon>Bacillati</taxon>
        <taxon>Bacillota</taxon>
        <taxon>Clostridia</taxon>
        <taxon>Lachnospirales</taxon>
        <taxon>Lachnospiraceae</taxon>
        <taxon>Marvinbryantia</taxon>
    </lineage>
</organism>
<keyword evidence="3" id="KW-0663">Pyridoxal phosphate</keyword>
<dbReference type="STRING" id="168384.SAMN05660368_01638"/>
<comment type="cofactor">
    <cofactor evidence="1">
        <name>pyridoxal 5'-phosphate</name>
        <dbReference type="ChEBI" id="CHEBI:597326"/>
    </cofactor>
</comment>
<dbReference type="InterPro" id="IPR015421">
    <property type="entry name" value="PyrdxlP-dep_Trfase_major"/>
</dbReference>
<evidence type="ECO:0000313" key="7">
    <source>
        <dbReference type="EMBL" id="EET62650.1"/>
    </source>
</evidence>
<dbReference type="SUPFAM" id="SSF53383">
    <property type="entry name" value="PLP-dependent transferases"/>
    <property type="match status" value="1"/>
</dbReference>
<evidence type="ECO:0000256" key="5">
    <source>
        <dbReference type="ARBA" id="ARBA00037974"/>
    </source>
</evidence>
<dbReference type="GO" id="GO:0008483">
    <property type="term" value="F:transaminase activity"/>
    <property type="evidence" value="ECO:0007669"/>
    <property type="project" value="UniProtKB-KW"/>
</dbReference>
<dbReference type="eggNOG" id="COG1168">
    <property type="taxonomic scope" value="Bacteria"/>
</dbReference>
<comment type="caution">
    <text evidence="7">The sequence shown here is derived from an EMBL/GenBank/DDBJ whole genome shotgun (WGS) entry which is preliminary data.</text>
</comment>
<dbReference type="EMBL" id="ACCL02000001">
    <property type="protein sequence ID" value="EET62650.1"/>
    <property type="molecule type" value="Genomic_DNA"/>
</dbReference>
<dbReference type="AlphaFoldDB" id="C6L8R1"/>
<name>C6L8R1_9FIRM</name>
<evidence type="ECO:0000259" key="6">
    <source>
        <dbReference type="Pfam" id="PF00155"/>
    </source>
</evidence>
<dbReference type="Pfam" id="PF00155">
    <property type="entry name" value="Aminotran_1_2"/>
    <property type="match status" value="1"/>
</dbReference>
<dbReference type="InterPro" id="IPR015424">
    <property type="entry name" value="PyrdxlP-dep_Trfase"/>
</dbReference>
<comment type="similarity">
    <text evidence="5">Belongs to the class-II pyridoxal-phosphate-dependent aminotransferase family. MalY/PatB cystathionine beta-lyase subfamily.</text>
</comment>
<dbReference type="CDD" id="cd00609">
    <property type="entry name" value="AAT_like"/>
    <property type="match status" value="1"/>
</dbReference>
<dbReference type="PANTHER" id="PTHR43525">
    <property type="entry name" value="PROTEIN MALY"/>
    <property type="match status" value="1"/>
</dbReference>
<dbReference type="PANTHER" id="PTHR43525:SF1">
    <property type="entry name" value="PROTEIN MALY"/>
    <property type="match status" value="1"/>
</dbReference>
<dbReference type="Proteomes" id="UP000005561">
    <property type="component" value="Unassembled WGS sequence"/>
</dbReference>
<dbReference type="InterPro" id="IPR051798">
    <property type="entry name" value="Class-II_PLP-Dep_Aminotrans"/>
</dbReference>
<keyword evidence="7" id="KW-0808">Transferase</keyword>
<gene>
    <name evidence="7" type="ORF">BRYFOR_05000</name>
</gene>
<feature type="domain" description="Aminotransferase class I/classII large" evidence="6">
    <location>
        <begin position="37"/>
        <end position="385"/>
    </location>
</feature>
<dbReference type="Gene3D" id="3.40.640.10">
    <property type="entry name" value="Type I PLP-dependent aspartate aminotransferase-like (Major domain)"/>
    <property type="match status" value="1"/>
</dbReference>
<dbReference type="InterPro" id="IPR015422">
    <property type="entry name" value="PyrdxlP-dep_Trfase_small"/>
</dbReference>
<sequence>MYQYDFDAIIDRNGTDCSKWDDIPYQVQADDMLPMWTADMDFACPPAVMDAIRTRMEHPVFGYMKLPARYEESIILWHKKRYGSEIKKEEIIPVASVLGGVAMAIQGLTEKGDKILISTPGYHAFSNAVLNNERILVPSPMIKKEELYYMDFARMEKQIEEENIKLFLLCSPHNPTGRIWTQEELEILVELCWRHRVYIISDEIHADMTLTHPFLPVLKAGGDKAAEITIALYAPTKTFNIAGLCTAYAVIKNQNLADRFKKALLASGLKLKNTLGVEAMIGGYLNGAQWVDELQRYLLDNASFAVEYIKENIPVIQAYVPQATYFLWLDFAKTGLCQDEIIEKIVNEAHIAVTRGDDFIRGGDTCVRMVYACPRTRLAEALTRLKKVFA</sequence>
<keyword evidence="8" id="KW-1185">Reference proteome</keyword>
<dbReference type="InterPro" id="IPR027619">
    <property type="entry name" value="C-S_lyase_PatB-like"/>
</dbReference>
<dbReference type="OrthoDB" id="9802872at2"/>
<accession>C6L8R1</accession>